<dbReference type="InterPro" id="IPR022385">
    <property type="entry name" value="Rhs_assc_core"/>
</dbReference>
<organism evidence="4 5">
    <name type="scientific">Paenibacillus roseus</name>
    <dbReference type="NCBI Taxonomy" id="2798579"/>
    <lineage>
        <taxon>Bacteria</taxon>
        <taxon>Bacillati</taxon>
        <taxon>Bacillota</taxon>
        <taxon>Bacilli</taxon>
        <taxon>Bacillales</taxon>
        <taxon>Paenibacillaceae</taxon>
        <taxon>Paenibacillus</taxon>
    </lineage>
</organism>
<protein>
    <submittedName>
        <fullName evidence="4">Uncharacterized protein</fullName>
    </submittedName>
</protein>
<proteinExistence type="predicted"/>
<dbReference type="NCBIfam" id="TIGR01643">
    <property type="entry name" value="YD_repeat_2x"/>
    <property type="match status" value="5"/>
</dbReference>
<gene>
    <name evidence="4" type="ORF">JFN88_14575</name>
</gene>
<evidence type="ECO:0000259" key="3">
    <source>
        <dbReference type="Pfam" id="PF25023"/>
    </source>
</evidence>
<dbReference type="Pfam" id="PF00975">
    <property type="entry name" value="Thioesterase"/>
    <property type="match status" value="1"/>
</dbReference>
<name>A0A934MLR0_9BACL</name>
<dbReference type="InterPro" id="IPR050708">
    <property type="entry name" value="T6SS_VgrG/RHS"/>
</dbReference>
<dbReference type="Pfam" id="PF05593">
    <property type="entry name" value="RHS_repeat"/>
    <property type="match status" value="2"/>
</dbReference>
<dbReference type="EMBL" id="JAELUP010000075">
    <property type="protein sequence ID" value="MBJ6362470.1"/>
    <property type="molecule type" value="Genomic_DNA"/>
</dbReference>
<dbReference type="Proteomes" id="UP000640274">
    <property type="component" value="Unassembled WGS sequence"/>
</dbReference>
<dbReference type="InterPro" id="IPR029058">
    <property type="entry name" value="AB_hydrolase_fold"/>
</dbReference>
<reference evidence="4" key="1">
    <citation type="submission" date="2020-12" db="EMBL/GenBank/DDBJ databases">
        <authorList>
            <person name="Huq M.A."/>
        </authorList>
    </citation>
    <scope>NUCLEOTIDE SEQUENCE</scope>
    <source>
        <strain evidence="4">MAHUQ-46</strain>
    </source>
</reference>
<dbReference type="AlphaFoldDB" id="A0A934MLR0"/>
<accession>A0A934MLR0</accession>
<dbReference type="InterPro" id="IPR031325">
    <property type="entry name" value="RHS_repeat"/>
</dbReference>
<dbReference type="PANTHER" id="PTHR32305">
    <property type="match status" value="1"/>
</dbReference>
<comment type="caution">
    <text evidence="4">The sequence shown here is derived from an EMBL/GenBank/DDBJ whole genome shotgun (WGS) entry which is preliminary data.</text>
</comment>
<dbReference type="RefSeq" id="WP_233167867.1">
    <property type="nucleotide sequence ID" value="NZ_JAELUP010000075.1"/>
</dbReference>
<dbReference type="Gene3D" id="3.40.50.1820">
    <property type="entry name" value="alpha/beta hydrolase"/>
    <property type="match status" value="1"/>
</dbReference>
<dbReference type="Pfam" id="PF25023">
    <property type="entry name" value="TEN_YD-shell"/>
    <property type="match status" value="2"/>
</dbReference>
<feature type="domain" description="Thioesterase" evidence="2">
    <location>
        <begin position="694"/>
        <end position="736"/>
    </location>
</feature>
<dbReference type="SUPFAM" id="SSF53474">
    <property type="entry name" value="alpha/beta-Hydrolases"/>
    <property type="match status" value="1"/>
</dbReference>
<dbReference type="InterPro" id="IPR006530">
    <property type="entry name" value="YD"/>
</dbReference>
<keyword evidence="5" id="KW-1185">Reference proteome</keyword>
<sequence length="830" mass="93001">QVTAADETGVTSIVRWNPLGLKVAEGIMGKGMATYVYDAYGRLSYSDDAAGNRTSYTYDVWDRIVRTQFPGANNAFATALYNDIQRTVQTTDPEGSLTKETLDLLGRPIKQEAMNAAGAVKSKAEYTYDYAGNLITQKDAKGFTTTYAYDILGRLVTVTDPEANATNYVYSLAGNLKETKYPDNTQMTKQYDQMGRVIRKTDPAGGVETYVYDANSNLTKVVDRKNQARTYAYNNRDRQISSTTNQETITMGYDAAGRRLRMQDGTGTTKYSYEAGSGWLQSVTYPDNRKTEYEYDSQGKRTKMTGPFGVVSLYQYDVRNQLEAVGSAANVWDATYTYQKNGRVASAELRNGIRSTYGYDERNLTSLIHTKAGSTLEALSYRYDQNRNQTGKTERGTAYTFGYDPLNRIATSTQFNETYTYDQRGNRKSLTSDAPPEMANMSYAYDDRDRLTKVVTENNQTVTYRYDGDGLLTERTEAGVTTRYYYDGADIIAEGTVTNGAVTHKASYIRGKGLVARVDASGSRAYYSHNGHGDVTQLTDQAGNVLSSYTYDMWGNPITASETVPNLFRYSGEYWDETTGLQYLRARWYDPSVGRFMNEDTYEGEITNPLTLNLYTYVHNNPLIYSDPSGNKAWLIHGTWSNPDTWTPKFVEYVEGLFNESSRSLEWTGGNTTGARSKAAKDFLKEVYEWHLKNPDDPIRLIGHSHGGNVAIMLANLLAEKGMKVETLITIATPVRGYRLDKNTSVGQHIQLYNKADQVQLNGGSIWNLGSTLTREFKGAENVRAKDAEKPGVFSPNGGPIDSHSSMHSNIDIWKKYIEPKLKKKNYSFK</sequence>
<feature type="domain" description="Teneurin-like YD-shell" evidence="3">
    <location>
        <begin position="208"/>
        <end position="319"/>
    </location>
</feature>
<evidence type="ECO:0000313" key="5">
    <source>
        <dbReference type="Proteomes" id="UP000640274"/>
    </source>
</evidence>
<dbReference type="NCBIfam" id="TIGR03696">
    <property type="entry name" value="Rhs_assc_core"/>
    <property type="match status" value="1"/>
</dbReference>
<evidence type="ECO:0000313" key="4">
    <source>
        <dbReference type="EMBL" id="MBJ6362470.1"/>
    </source>
</evidence>
<keyword evidence="1" id="KW-0677">Repeat</keyword>
<dbReference type="PANTHER" id="PTHR32305:SF17">
    <property type="entry name" value="TRNA NUCLEASE WAPA"/>
    <property type="match status" value="1"/>
</dbReference>
<evidence type="ECO:0000256" key="1">
    <source>
        <dbReference type="ARBA" id="ARBA00022737"/>
    </source>
</evidence>
<dbReference type="Gene3D" id="2.180.10.10">
    <property type="entry name" value="RHS repeat-associated core"/>
    <property type="match status" value="4"/>
</dbReference>
<dbReference type="InterPro" id="IPR001031">
    <property type="entry name" value="Thioesterase"/>
</dbReference>
<evidence type="ECO:0000259" key="2">
    <source>
        <dbReference type="Pfam" id="PF00975"/>
    </source>
</evidence>
<feature type="domain" description="Teneurin-like YD-shell" evidence="3">
    <location>
        <begin position="328"/>
        <end position="622"/>
    </location>
</feature>
<feature type="non-terminal residue" evidence="4">
    <location>
        <position position="1"/>
    </location>
</feature>
<dbReference type="InterPro" id="IPR056823">
    <property type="entry name" value="TEN-like_YD-shell"/>
</dbReference>